<comment type="caution">
    <text evidence="3">The sequence shown here is derived from an EMBL/GenBank/DDBJ whole genome shotgun (WGS) entry which is preliminary data.</text>
</comment>
<evidence type="ECO:0000256" key="2">
    <source>
        <dbReference type="SAM" id="Phobius"/>
    </source>
</evidence>
<protein>
    <submittedName>
        <fullName evidence="3">Uncharacterized protein</fullName>
    </submittedName>
</protein>
<dbReference type="Proteomes" id="UP001056436">
    <property type="component" value="Unassembled WGS sequence"/>
</dbReference>
<dbReference type="GO" id="GO:0019843">
    <property type="term" value="F:rRNA binding"/>
    <property type="evidence" value="ECO:0007669"/>
    <property type="project" value="InterPro"/>
</dbReference>
<sequence>MSRSRRGSGKFLPHHDEQYVKPTSTRKRQPCGVLRDASSARRRVTFPHVDGNSSSTPAHARNARKKNKKAIIRLSLYIDTPITIGLRFLLSDA</sequence>
<evidence type="ECO:0000313" key="4">
    <source>
        <dbReference type="Proteomes" id="UP001056436"/>
    </source>
</evidence>
<keyword evidence="4" id="KW-1185">Reference proteome</keyword>
<keyword evidence="2" id="KW-1133">Transmembrane helix</keyword>
<evidence type="ECO:0000313" key="3">
    <source>
        <dbReference type="EMBL" id="KAI3532589.1"/>
    </source>
</evidence>
<gene>
    <name evidence="3" type="ORF">CABS02_13816</name>
</gene>
<proteinExistence type="predicted"/>
<dbReference type="InterPro" id="IPR001014">
    <property type="entry name" value="Ribosomal_uL23_CS"/>
</dbReference>
<organism evidence="3 4">
    <name type="scientific">Colletotrichum abscissum</name>
    <dbReference type="NCBI Taxonomy" id="1671311"/>
    <lineage>
        <taxon>Eukaryota</taxon>
        <taxon>Fungi</taxon>
        <taxon>Dikarya</taxon>
        <taxon>Ascomycota</taxon>
        <taxon>Pezizomycotina</taxon>
        <taxon>Sordariomycetes</taxon>
        <taxon>Hypocreomycetidae</taxon>
        <taxon>Glomerellales</taxon>
        <taxon>Glomerellaceae</taxon>
        <taxon>Colletotrichum</taxon>
        <taxon>Colletotrichum acutatum species complex</taxon>
    </lineage>
</organism>
<feature type="region of interest" description="Disordered" evidence="1">
    <location>
        <begin position="1"/>
        <end position="66"/>
    </location>
</feature>
<accession>A0A9Q0AWP1</accession>
<evidence type="ECO:0000256" key="1">
    <source>
        <dbReference type="SAM" id="MobiDB-lite"/>
    </source>
</evidence>
<feature type="transmembrane region" description="Helical" evidence="2">
    <location>
        <begin position="70"/>
        <end position="90"/>
    </location>
</feature>
<keyword evidence="2" id="KW-0472">Membrane</keyword>
<name>A0A9Q0AWP1_9PEZI</name>
<dbReference type="EMBL" id="SDAQ01000167">
    <property type="protein sequence ID" value="KAI3532589.1"/>
    <property type="molecule type" value="Genomic_DNA"/>
</dbReference>
<dbReference type="AlphaFoldDB" id="A0A9Q0AWP1"/>
<reference evidence="3" key="1">
    <citation type="submission" date="2019-01" db="EMBL/GenBank/DDBJ databases">
        <title>Colletotrichum abscissum LGMF1257.</title>
        <authorList>
            <person name="Baroncelli R."/>
        </authorList>
    </citation>
    <scope>NUCLEOTIDE SEQUENCE</scope>
    <source>
        <strain evidence="3">Ca142</strain>
    </source>
</reference>
<dbReference type="PROSITE" id="PS00050">
    <property type="entry name" value="RIBOSOMAL_L23"/>
    <property type="match status" value="1"/>
</dbReference>
<keyword evidence="2" id="KW-0812">Transmembrane</keyword>